<evidence type="ECO:0000256" key="9">
    <source>
        <dbReference type="ARBA" id="ARBA00082539"/>
    </source>
</evidence>
<dbReference type="Gene3D" id="1.10.8.270">
    <property type="entry name" value="putative rabgap domain of human tbc1 domain family member 14 like domains"/>
    <property type="match status" value="1"/>
</dbReference>
<evidence type="ECO:0000256" key="4">
    <source>
        <dbReference type="ARBA" id="ARBA00022553"/>
    </source>
</evidence>
<evidence type="ECO:0000256" key="5">
    <source>
        <dbReference type="ARBA" id="ARBA00022990"/>
    </source>
</evidence>
<reference evidence="11" key="1">
    <citation type="submission" date="2021-03" db="EMBL/GenBank/DDBJ databases">
        <title>Chromosome level genome of the anhydrobiotic midge Polypedilum vanderplanki.</title>
        <authorList>
            <person name="Yoshida Y."/>
            <person name="Kikawada T."/>
            <person name="Gusev O."/>
        </authorList>
    </citation>
    <scope>NUCLEOTIDE SEQUENCE</scope>
    <source>
        <strain evidence="11">NIAS01</strain>
        <tissue evidence="11">Whole body or cell culture</tissue>
    </source>
</reference>
<dbReference type="GO" id="GO:0005737">
    <property type="term" value="C:cytoplasm"/>
    <property type="evidence" value="ECO:0007669"/>
    <property type="project" value="UniProtKB-SubCell"/>
</dbReference>
<feature type="domain" description="Rab-GAP TBC" evidence="10">
    <location>
        <begin position="309"/>
        <end position="519"/>
    </location>
</feature>
<keyword evidence="5" id="KW-0007">Acetylation</keyword>
<dbReference type="FunFam" id="1.10.8.270:FF:000005">
    <property type="entry name" value="TBC1 domain family member 15"/>
    <property type="match status" value="1"/>
</dbReference>
<dbReference type="OrthoDB" id="10264062at2759"/>
<dbReference type="PANTHER" id="PTHR22957:SF645">
    <property type="entry name" value="LD27216P"/>
    <property type="match status" value="1"/>
</dbReference>
<dbReference type="InterPro" id="IPR035969">
    <property type="entry name" value="Rab-GAP_TBC_sf"/>
</dbReference>
<evidence type="ECO:0000256" key="7">
    <source>
        <dbReference type="ARBA" id="ARBA00065268"/>
    </source>
</evidence>
<dbReference type="PROSITE" id="PS50086">
    <property type="entry name" value="TBC_RABGAP"/>
    <property type="match status" value="1"/>
</dbReference>
<evidence type="ECO:0000313" key="11">
    <source>
        <dbReference type="EMBL" id="KAG5676713.1"/>
    </source>
</evidence>
<keyword evidence="12" id="KW-1185">Reference proteome</keyword>
<comment type="function">
    <text evidence="6">Acts as a GTPase activating protein for RAB7A. Does not act on RAB4, RAB5 or RAB6.</text>
</comment>
<keyword evidence="2" id="KW-0343">GTPase activation</keyword>
<dbReference type="Gene3D" id="1.10.472.80">
    <property type="entry name" value="Ypt/Rab-GAP domain of gyp1p, domain 3"/>
    <property type="match status" value="1"/>
</dbReference>
<accession>A0A9J6C3H1</accession>
<dbReference type="PANTHER" id="PTHR22957">
    <property type="entry name" value="TBC1 DOMAIN FAMILY MEMBER GTPASE-ACTIVATING PROTEIN"/>
    <property type="match status" value="1"/>
</dbReference>
<evidence type="ECO:0000256" key="3">
    <source>
        <dbReference type="ARBA" id="ARBA00022490"/>
    </source>
</evidence>
<sequence length="644" mass="76046">MNSSWIQEAQIDDLELYGDEEIFNQFDIILQKVPASHIDGIGIVGVIFIFKRQDSYFVEWKPNENVELSGAEIAEESNDEWSIINQITFKPESNALSFLAPKVKNLRIPLSEIKQFKVHDSELLMFNRECQHIVTYLFKRSTPTSFLRVLSIHRLLKQSSADRNVYIVKDPEFEKLQKSFAELNIEEIKSSKNHRPFLAHGYELLSQIGKNVLGANKPSRYDSRPGAYTFDAASNSDKITEVLDESDNKIGSFEEAKIEEEQHDTSHFPPRQIFKRDNPLTRKQWTEFKTEDGRISDPERIREIIFRGGIEPSLRSEVWKYLLNYDLWEHSTEERETRRKSLHEEYYRMKTQWTTLSKIQEKNFSGYRDRKCQIEKDVKRTDRNIDYYNGDENENVNRLQDILLTYVMYNFDVGYVQGMSDLLSPILYLLDDEATSFWCFVGFMEKVFRNFDEDQAGMKIQLSKMRTLLEFSNPKLFKYLKNHESDNMYFCFRWLLVLYKREFTHEQILDLWEVLWSNKPCLNFHLLVGVAILDNEMNTFIDNKYGFTEILKHVNELSEKMDLKKVLEQAESIYHQIINSSKLTDKVRLILGMDPIHSPYGDDPNCSDDDDDDDDIQMKCESNKMEEHEILENSCERGIEQNFF</sequence>
<evidence type="ECO:0000256" key="6">
    <source>
        <dbReference type="ARBA" id="ARBA00055283"/>
    </source>
</evidence>
<evidence type="ECO:0000256" key="1">
    <source>
        <dbReference type="ARBA" id="ARBA00004496"/>
    </source>
</evidence>
<dbReference type="AlphaFoldDB" id="A0A9J6C3H1"/>
<protein>
    <recommendedName>
        <fullName evidence="8">TBC1 domain family member 15</fullName>
    </recommendedName>
    <alternativeName>
        <fullName evidence="9">GTPase-activating protein RAB7</fullName>
    </alternativeName>
</protein>
<gene>
    <name evidence="11" type="ORF">PVAND_006526</name>
</gene>
<name>A0A9J6C3H1_POLVA</name>
<dbReference type="GO" id="GO:0005096">
    <property type="term" value="F:GTPase activator activity"/>
    <property type="evidence" value="ECO:0007669"/>
    <property type="project" value="UniProtKB-KW"/>
</dbReference>
<evidence type="ECO:0000256" key="2">
    <source>
        <dbReference type="ARBA" id="ARBA00022468"/>
    </source>
</evidence>
<dbReference type="SMART" id="SM00164">
    <property type="entry name" value="TBC"/>
    <property type="match status" value="1"/>
</dbReference>
<comment type="subunit">
    <text evidence="7">Interacts with non-phosphorylated form of RAB8A; phosphorylation of RAB8A at 'Thr-72' disrupts this interaction. Interacts with ARMC12.</text>
</comment>
<comment type="caution">
    <text evidence="11">The sequence shown here is derived from an EMBL/GenBank/DDBJ whole genome shotgun (WGS) entry which is preliminary data.</text>
</comment>
<dbReference type="FunFam" id="1.10.472.80:FF:000005">
    <property type="entry name" value="TBC1 domain family member 15"/>
    <property type="match status" value="1"/>
</dbReference>
<dbReference type="Pfam" id="PF00566">
    <property type="entry name" value="RabGAP-TBC"/>
    <property type="match status" value="1"/>
</dbReference>
<evidence type="ECO:0000259" key="10">
    <source>
        <dbReference type="PROSITE" id="PS50086"/>
    </source>
</evidence>
<proteinExistence type="predicted"/>
<keyword evidence="3" id="KW-0963">Cytoplasm</keyword>
<dbReference type="SUPFAM" id="SSF47923">
    <property type="entry name" value="Ypt/Rab-GAP domain of gyp1p"/>
    <property type="match status" value="2"/>
</dbReference>
<comment type="subcellular location">
    <subcellularLocation>
        <location evidence="1">Cytoplasm</location>
    </subcellularLocation>
</comment>
<evidence type="ECO:0000256" key="8">
    <source>
        <dbReference type="ARBA" id="ARBA00067480"/>
    </source>
</evidence>
<evidence type="ECO:0000313" key="12">
    <source>
        <dbReference type="Proteomes" id="UP001107558"/>
    </source>
</evidence>
<organism evidence="11 12">
    <name type="scientific">Polypedilum vanderplanki</name>
    <name type="common">Sleeping chironomid midge</name>
    <dbReference type="NCBI Taxonomy" id="319348"/>
    <lineage>
        <taxon>Eukaryota</taxon>
        <taxon>Metazoa</taxon>
        <taxon>Ecdysozoa</taxon>
        <taxon>Arthropoda</taxon>
        <taxon>Hexapoda</taxon>
        <taxon>Insecta</taxon>
        <taxon>Pterygota</taxon>
        <taxon>Neoptera</taxon>
        <taxon>Endopterygota</taxon>
        <taxon>Diptera</taxon>
        <taxon>Nematocera</taxon>
        <taxon>Chironomoidea</taxon>
        <taxon>Chironomidae</taxon>
        <taxon>Chironominae</taxon>
        <taxon>Polypedilum</taxon>
        <taxon>Polypedilum</taxon>
    </lineage>
</organism>
<dbReference type="EMBL" id="JADBJN010000002">
    <property type="protein sequence ID" value="KAG5676713.1"/>
    <property type="molecule type" value="Genomic_DNA"/>
</dbReference>
<keyword evidence="4" id="KW-0597">Phosphoprotein</keyword>
<dbReference type="InterPro" id="IPR000195">
    <property type="entry name" value="Rab-GAP-TBC_dom"/>
</dbReference>
<dbReference type="Proteomes" id="UP001107558">
    <property type="component" value="Chromosome 2"/>
</dbReference>